<feature type="transmembrane region" description="Helical" evidence="1">
    <location>
        <begin position="120"/>
        <end position="138"/>
    </location>
</feature>
<comment type="caution">
    <text evidence="2">The sequence shown here is derived from an EMBL/GenBank/DDBJ whole genome shotgun (WGS) entry which is preliminary data.</text>
</comment>
<feature type="transmembrane region" description="Helical" evidence="1">
    <location>
        <begin position="262"/>
        <end position="286"/>
    </location>
</feature>
<name>A0A2N7AX61_9LACO</name>
<feature type="transmembrane region" description="Helical" evidence="1">
    <location>
        <begin position="144"/>
        <end position="162"/>
    </location>
</feature>
<dbReference type="AlphaFoldDB" id="A0A2N7AX61"/>
<organism evidence="2 3">
    <name type="scientific">Companilactobacillus nuruki</name>
    <dbReference type="NCBI Taxonomy" id="1993540"/>
    <lineage>
        <taxon>Bacteria</taxon>
        <taxon>Bacillati</taxon>
        <taxon>Bacillota</taxon>
        <taxon>Bacilli</taxon>
        <taxon>Lactobacillales</taxon>
        <taxon>Lactobacillaceae</taxon>
        <taxon>Companilactobacillus</taxon>
    </lineage>
</organism>
<feature type="transmembrane region" description="Helical" evidence="1">
    <location>
        <begin position="322"/>
        <end position="346"/>
    </location>
</feature>
<keyword evidence="1" id="KW-1133">Transmembrane helix</keyword>
<accession>A0A2N7AX61</accession>
<keyword evidence="1" id="KW-0472">Membrane</keyword>
<evidence type="ECO:0000256" key="1">
    <source>
        <dbReference type="SAM" id="Phobius"/>
    </source>
</evidence>
<evidence type="ECO:0000313" key="2">
    <source>
        <dbReference type="EMBL" id="PMD73425.1"/>
    </source>
</evidence>
<gene>
    <name evidence="2" type="ORF">CBP76_01215</name>
</gene>
<dbReference type="EMBL" id="NIPR01000003">
    <property type="protein sequence ID" value="PMD73425.1"/>
    <property type="molecule type" value="Genomic_DNA"/>
</dbReference>
<keyword evidence="1" id="KW-0812">Transmembrane</keyword>
<protein>
    <recommendedName>
        <fullName evidence="4">YfhO family protein</fullName>
    </recommendedName>
</protein>
<sequence length="521" mass="60381">MSNHSWKKIILGFIFLLLSILYAVVFFQKVNFTQTTIFNIAHIKSLSNVFVSPINFDYWDHSGSLINLFSPWLTIMSGFLFVNFNVPIGFCVYLALITFLTLVSAYFYMEKFSKDTFESLLFAIIYAFSMNRFWLVFHEQRLENYLVLIFLPMFYYGVYIFFKNHSWKTLAWSFTLIIWTSPYMAIGVLLTLLPIGVLIIFSKISHHWKYWGSLSINSLKLIGLVLITTIGFIGPLIDIQFHHNIVQQPMKNFDFISWFNTFGFSTIQGYMLLAIGVLLSLLLIMIFLKSSFSYKVLMLEMIPLMAIIICRFQISEFDTSRLILAFQCILDLFVIILISRIIILVFQEGPGILKLFLMVLTIGGLGWLNYNQSNSIDSEQNFNISQKIDYSKTVVSYHDHAAIGKSKFLVDNKKADVSFYTKNNDYWIQYYNPKSVILDLPIQDYSGYKVQLNNETVKTTISKRGTLQLRTYSGKNIIEIHSRYNWIGIISLLINLFGFIILGYLSLKDLIGKNKKVPENS</sequence>
<keyword evidence="3" id="KW-1185">Reference proteome</keyword>
<feature type="transmembrane region" description="Helical" evidence="1">
    <location>
        <begin position="86"/>
        <end position="108"/>
    </location>
</feature>
<feature type="transmembrane region" description="Helical" evidence="1">
    <location>
        <begin position="221"/>
        <end position="241"/>
    </location>
</feature>
<feature type="transmembrane region" description="Helical" evidence="1">
    <location>
        <begin position="9"/>
        <end position="27"/>
    </location>
</feature>
<feature type="transmembrane region" description="Helical" evidence="1">
    <location>
        <begin position="352"/>
        <end position="370"/>
    </location>
</feature>
<evidence type="ECO:0000313" key="3">
    <source>
        <dbReference type="Proteomes" id="UP000235649"/>
    </source>
</evidence>
<evidence type="ECO:0008006" key="4">
    <source>
        <dbReference type="Google" id="ProtNLM"/>
    </source>
</evidence>
<reference evidence="2 3" key="1">
    <citation type="submission" date="2017-05" db="EMBL/GenBank/DDBJ databases">
        <title>Lactobacillus nurukis nov., sp. nov., isolated from nuruk.</title>
        <authorList>
            <person name="Kim S.-J."/>
        </authorList>
    </citation>
    <scope>NUCLEOTIDE SEQUENCE [LARGE SCALE GENOMIC DNA]</scope>
    <source>
        <strain evidence="2 3">SYF10-1a</strain>
    </source>
</reference>
<feature type="transmembrane region" description="Helical" evidence="1">
    <location>
        <begin position="174"/>
        <end position="201"/>
    </location>
</feature>
<feature type="transmembrane region" description="Helical" evidence="1">
    <location>
        <begin position="484"/>
        <end position="507"/>
    </location>
</feature>
<proteinExistence type="predicted"/>
<dbReference type="Proteomes" id="UP000235649">
    <property type="component" value="Unassembled WGS sequence"/>
</dbReference>